<sequence length="241" mass="28198">MTYSPKQIAEFLNVSTTTLRRYEEQGLIPDVPRTESNHRYYTKLHFQAFITVRALLQGYEIPIVYEVMRKIKARDINTALWLINEQQYEMEKEKKRVEKILTMVKNADFTIHEKVKDNMSIGEVAAIARVNTSAIRHWENEGLIRSKRDKNSGYRIFSVTELRKILLISSLRKTIYYIENMRELLEELDTQNLEKIEQAYTLALGNLNEKLQIQFAGIADLSNYINMLKTIKFINRVGGGD</sequence>
<dbReference type="PANTHER" id="PTHR30204">
    <property type="entry name" value="REDOX-CYCLING DRUG-SENSING TRANSCRIPTIONAL ACTIVATOR SOXR"/>
    <property type="match status" value="1"/>
</dbReference>
<evidence type="ECO:0000256" key="4">
    <source>
        <dbReference type="ARBA" id="ARBA00023163"/>
    </source>
</evidence>
<keyword evidence="1" id="KW-0678">Repressor</keyword>
<dbReference type="GO" id="GO:0003700">
    <property type="term" value="F:DNA-binding transcription factor activity"/>
    <property type="evidence" value="ECO:0007669"/>
    <property type="project" value="InterPro"/>
</dbReference>
<dbReference type="Proteomes" id="UP000051888">
    <property type="component" value="Unassembled WGS sequence"/>
</dbReference>
<accession>A0A0Q3WRK6</accession>
<dbReference type="InterPro" id="IPR009061">
    <property type="entry name" value="DNA-bd_dom_put_sf"/>
</dbReference>
<reference evidence="6 7" key="1">
    <citation type="submission" date="2015-09" db="EMBL/GenBank/DDBJ databases">
        <title>Genome sequencing project for genomic taxonomy and phylogenomics of Bacillus-like bacteria.</title>
        <authorList>
            <person name="Liu B."/>
            <person name="Wang J."/>
            <person name="Zhu Y."/>
            <person name="Liu G."/>
            <person name="Chen Q."/>
            <person name="Chen Z."/>
            <person name="Lan J."/>
            <person name="Che J."/>
            <person name="Ge C."/>
            <person name="Shi H."/>
            <person name="Pan Z."/>
            <person name="Liu X."/>
        </authorList>
    </citation>
    <scope>NUCLEOTIDE SEQUENCE [LARGE SCALE GENOMIC DNA]</scope>
    <source>
        <strain evidence="6 7">LMG 18435</strain>
    </source>
</reference>
<keyword evidence="4" id="KW-0804">Transcription</keyword>
<dbReference type="GO" id="GO:0003677">
    <property type="term" value="F:DNA binding"/>
    <property type="evidence" value="ECO:0007669"/>
    <property type="project" value="UniProtKB-KW"/>
</dbReference>
<dbReference type="PROSITE" id="PS00552">
    <property type="entry name" value="HTH_MERR_1"/>
    <property type="match status" value="1"/>
</dbReference>
<dbReference type="PATRIC" id="fig|157838.3.peg.4946"/>
<dbReference type="InterPro" id="IPR047057">
    <property type="entry name" value="MerR_fam"/>
</dbReference>
<dbReference type="PANTHER" id="PTHR30204:SF69">
    <property type="entry name" value="MERR-FAMILY TRANSCRIPTIONAL REGULATOR"/>
    <property type="match status" value="1"/>
</dbReference>
<dbReference type="Pfam" id="PF00376">
    <property type="entry name" value="MerR"/>
    <property type="match status" value="1"/>
</dbReference>
<dbReference type="Gene3D" id="1.10.1660.10">
    <property type="match status" value="2"/>
</dbReference>
<dbReference type="SUPFAM" id="SSF46955">
    <property type="entry name" value="Putative DNA-binding domain"/>
    <property type="match status" value="2"/>
</dbReference>
<evidence type="ECO:0000313" key="6">
    <source>
        <dbReference type="EMBL" id="KQL50444.1"/>
    </source>
</evidence>
<feature type="domain" description="HTH merR-type" evidence="5">
    <location>
        <begin position="2"/>
        <end position="57"/>
    </location>
</feature>
<feature type="domain" description="HTH merR-type" evidence="5">
    <location>
        <begin position="118"/>
        <end position="187"/>
    </location>
</feature>
<gene>
    <name evidence="6" type="ORF">AN964_22555</name>
</gene>
<dbReference type="OrthoDB" id="122388at2"/>
<evidence type="ECO:0000256" key="1">
    <source>
        <dbReference type="ARBA" id="ARBA00022491"/>
    </source>
</evidence>
<evidence type="ECO:0000256" key="3">
    <source>
        <dbReference type="ARBA" id="ARBA00023125"/>
    </source>
</evidence>
<proteinExistence type="predicted"/>
<organism evidence="6 7">
    <name type="scientific">Heyndrickxia shackletonii</name>
    <dbReference type="NCBI Taxonomy" id="157838"/>
    <lineage>
        <taxon>Bacteria</taxon>
        <taxon>Bacillati</taxon>
        <taxon>Bacillota</taxon>
        <taxon>Bacilli</taxon>
        <taxon>Bacillales</taxon>
        <taxon>Bacillaceae</taxon>
        <taxon>Heyndrickxia</taxon>
    </lineage>
</organism>
<comment type="caution">
    <text evidence="6">The sequence shown here is derived from an EMBL/GenBank/DDBJ whole genome shotgun (WGS) entry which is preliminary data.</text>
</comment>
<keyword evidence="3" id="KW-0238">DNA-binding</keyword>
<dbReference type="SMART" id="SM00422">
    <property type="entry name" value="HTH_MERR"/>
    <property type="match status" value="2"/>
</dbReference>
<dbReference type="PROSITE" id="PS50937">
    <property type="entry name" value="HTH_MERR_2"/>
    <property type="match status" value="2"/>
</dbReference>
<dbReference type="EMBL" id="LJJC01000015">
    <property type="protein sequence ID" value="KQL50444.1"/>
    <property type="molecule type" value="Genomic_DNA"/>
</dbReference>
<dbReference type="AlphaFoldDB" id="A0A0Q3WRK6"/>
<name>A0A0Q3WRK6_9BACI</name>
<keyword evidence="7" id="KW-1185">Reference proteome</keyword>
<keyword evidence="2" id="KW-0805">Transcription regulation</keyword>
<evidence type="ECO:0000259" key="5">
    <source>
        <dbReference type="PROSITE" id="PS50937"/>
    </source>
</evidence>
<protein>
    <submittedName>
        <fullName evidence="6">MerR family transcriptional regulator</fullName>
    </submittedName>
</protein>
<evidence type="ECO:0000313" key="7">
    <source>
        <dbReference type="Proteomes" id="UP000051888"/>
    </source>
</evidence>
<dbReference type="STRING" id="157838.AN964_22555"/>
<dbReference type="Pfam" id="PF13411">
    <property type="entry name" value="MerR_1"/>
    <property type="match status" value="1"/>
</dbReference>
<dbReference type="RefSeq" id="WP_055742053.1">
    <property type="nucleotide sequence ID" value="NZ_JAAIWL010000062.1"/>
</dbReference>
<dbReference type="InterPro" id="IPR000551">
    <property type="entry name" value="MerR-type_HTH_dom"/>
</dbReference>
<evidence type="ECO:0000256" key="2">
    <source>
        <dbReference type="ARBA" id="ARBA00023015"/>
    </source>
</evidence>